<dbReference type="PROSITE" id="PS00583">
    <property type="entry name" value="PFKB_KINASES_1"/>
    <property type="match status" value="1"/>
</dbReference>
<dbReference type="PANTHER" id="PTHR43320">
    <property type="entry name" value="SUGAR KINASE"/>
    <property type="match status" value="1"/>
</dbReference>
<evidence type="ECO:0000259" key="4">
    <source>
        <dbReference type="Pfam" id="PF00294"/>
    </source>
</evidence>
<dbReference type="OrthoDB" id="9813569at2"/>
<dbReference type="PROSITE" id="PS00584">
    <property type="entry name" value="PFKB_KINASES_2"/>
    <property type="match status" value="1"/>
</dbReference>
<gene>
    <name evidence="5" type="ORF">EPA93_13655</name>
</gene>
<evidence type="ECO:0000256" key="1">
    <source>
        <dbReference type="ARBA" id="ARBA00010688"/>
    </source>
</evidence>
<dbReference type="KEGG" id="kbs:EPA93_13655"/>
<keyword evidence="6" id="KW-1185">Reference proteome</keyword>
<dbReference type="InterPro" id="IPR029056">
    <property type="entry name" value="Ribokinase-like"/>
</dbReference>
<organism evidence="5 6">
    <name type="scientific">Ktedonosporobacter rubrisoli</name>
    <dbReference type="NCBI Taxonomy" id="2509675"/>
    <lineage>
        <taxon>Bacteria</taxon>
        <taxon>Bacillati</taxon>
        <taxon>Chloroflexota</taxon>
        <taxon>Ktedonobacteria</taxon>
        <taxon>Ktedonobacterales</taxon>
        <taxon>Ktedonosporobacteraceae</taxon>
        <taxon>Ktedonosporobacter</taxon>
    </lineage>
</organism>
<dbReference type="EMBL" id="CP035758">
    <property type="protein sequence ID" value="QBD76993.1"/>
    <property type="molecule type" value="Genomic_DNA"/>
</dbReference>
<dbReference type="InterPro" id="IPR011611">
    <property type="entry name" value="PfkB_dom"/>
</dbReference>
<dbReference type="SUPFAM" id="SSF53613">
    <property type="entry name" value="Ribokinase-like"/>
    <property type="match status" value="1"/>
</dbReference>
<keyword evidence="3 5" id="KW-0418">Kinase</keyword>
<proteinExistence type="inferred from homology"/>
<comment type="similarity">
    <text evidence="1">Belongs to the carbohydrate kinase PfkB family.</text>
</comment>
<reference evidence="5 6" key="1">
    <citation type="submission" date="2019-01" db="EMBL/GenBank/DDBJ databases">
        <title>Ktedonosporobacter rubrisoli SCAWS-G2.</title>
        <authorList>
            <person name="Huang Y."/>
            <person name="Yan B."/>
        </authorList>
    </citation>
    <scope>NUCLEOTIDE SEQUENCE [LARGE SCALE GENOMIC DNA]</scope>
    <source>
        <strain evidence="5 6">SCAWS-G2</strain>
    </source>
</reference>
<dbReference type="InterPro" id="IPR052700">
    <property type="entry name" value="Carb_kinase_PfkB-like"/>
</dbReference>
<dbReference type="Proteomes" id="UP000290365">
    <property type="component" value="Chromosome"/>
</dbReference>
<evidence type="ECO:0000256" key="2">
    <source>
        <dbReference type="ARBA" id="ARBA00022679"/>
    </source>
</evidence>
<dbReference type="Pfam" id="PF00294">
    <property type="entry name" value="PfkB"/>
    <property type="match status" value="2"/>
</dbReference>
<sequence>MKVVTVGDNCVDVYTSMQKAFPGGNAVNVAVYLQRFGLEAAYVGAVGSDAYGQLLIESLRERAVDVSHLHQLAGTTAVTSIELVNNDRLLGDYEEGVLASFTLGAEDLSFIRQFAAVHAGIWGKVEGYFPEFKAHGLITSFDFADRLEHAMVVPLLPAVDYPFFSYQQDDSYIRDYLHEAQGRGARVAVATLGEKGSLAYDGKRFYTHGSEPVKVVDTLGAGDSFIAGFLYGTLQGYTIEHCLTLGTPQPAPSLTLAPGKSICFKEPVNAIINDGYHRCRRLAS</sequence>
<accession>A0A4P6JP72</accession>
<keyword evidence="2" id="KW-0808">Transferase</keyword>
<dbReference type="InterPro" id="IPR002173">
    <property type="entry name" value="Carboh/pur_kinase_PfkB_CS"/>
</dbReference>
<dbReference type="Gene3D" id="3.40.1190.20">
    <property type="match status" value="1"/>
</dbReference>
<feature type="domain" description="Carbohydrate kinase PfkB" evidence="4">
    <location>
        <begin position="19"/>
        <end position="99"/>
    </location>
</feature>
<dbReference type="GO" id="GO:0016301">
    <property type="term" value="F:kinase activity"/>
    <property type="evidence" value="ECO:0007669"/>
    <property type="project" value="UniProtKB-KW"/>
</dbReference>
<evidence type="ECO:0000313" key="5">
    <source>
        <dbReference type="EMBL" id="QBD76993.1"/>
    </source>
</evidence>
<evidence type="ECO:0000313" key="6">
    <source>
        <dbReference type="Proteomes" id="UP000290365"/>
    </source>
</evidence>
<protein>
    <submittedName>
        <fullName evidence="5">Fructoselysine 6-kinase</fullName>
    </submittedName>
</protein>
<dbReference type="RefSeq" id="WP_129888057.1">
    <property type="nucleotide sequence ID" value="NZ_CP035758.1"/>
</dbReference>
<evidence type="ECO:0000256" key="3">
    <source>
        <dbReference type="ARBA" id="ARBA00022777"/>
    </source>
</evidence>
<dbReference type="NCBIfam" id="NF007321">
    <property type="entry name" value="PRK09813.1"/>
    <property type="match status" value="1"/>
</dbReference>
<name>A0A4P6JP72_KTERU</name>
<dbReference type="AlphaFoldDB" id="A0A4P6JP72"/>
<feature type="domain" description="Carbohydrate kinase PfkB" evidence="4">
    <location>
        <begin position="173"/>
        <end position="246"/>
    </location>
</feature>